<dbReference type="AlphaFoldDB" id="A0A5B8IB23"/>
<dbReference type="KEGG" id="lit:FPZ52_12760"/>
<keyword evidence="8" id="KW-1185">Reference proteome</keyword>
<evidence type="ECO:0000256" key="4">
    <source>
        <dbReference type="ARBA" id="ARBA00022827"/>
    </source>
</evidence>
<dbReference type="PANTHER" id="PTHR11552">
    <property type="entry name" value="GLUCOSE-METHANOL-CHOLINE GMC OXIDOREDUCTASE"/>
    <property type="match status" value="1"/>
</dbReference>
<keyword evidence="4 5" id="KW-0274">FAD</keyword>
<evidence type="ECO:0000259" key="6">
    <source>
        <dbReference type="PROSITE" id="PS00624"/>
    </source>
</evidence>
<dbReference type="EMBL" id="CP042262">
    <property type="protein sequence ID" value="QDY70566.1"/>
    <property type="molecule type" value="Genomic_DNA"/>
</dbReference>
<name>A0A5B8IB23_9RHOB</name>
<dbReference type="RefSeq" id="WP_146365984.1">
    <property type="nucleotide sequence ID" value="NZ_CP042262.1"/>
</dbReference>
<comment type="similarity">
    <text evidence="2">Belongs to the GMC oxidoreductase family.</text>
</comment>
<organism evidence="7 8">
    <name type="scientific">Qingshengfaniella alkalisoli</name>
    <dbReference type="NCBI Taxonomy" id="2599296"/>
    <lineage>
        <taxon>Bacteria</taxon>
        <taxon>Pseudomonadati</taxon>
        <taxon>Pseudomonadota</taxon>
        <taxon>Alphaproteobacteria</taxon>
        <taxon>Rhodobacterales</taxon>
        <taxon>Paracoccaceae</taxon>
        <taxon>Qingshengfaniella</taxon>
    </lineage>
</organism>
<dbReference type="SUPFAM" id="SSF51905">
    <property type="entry name" value="FAD/NAD(P)-binding domain"/>
    <property type="match status" value="1"/>
</dbReference>
<dbReference type="PROSITE" id="PS51257">
    <property type="entry name" value="PROKAR_LIPOPROTEIN"/>
    <property type="match status" value="1"/>
</dbReference>
<evidence type="ECO:0000256" key="3">
    <source>
        <dbReference type="ARBA" id="ARBA00022630"/>
    </source>
</evidence>
<evidence type="ECO:0000256" key="1">
    <source>
        <dbReference type="ARBA" id="ARBA00001974"/>
    </source>
</evidence>
<dbReference type="Gene3D" id="3.50.50.60">
    <property type="entry name" value="FAD/NAD(P)-binding domain"/>
    <property type="match status" value="1"/>
</dbReference>
<dbReference type="InterPro" id="IPR012132">
    <property type="entry name" value="GMC_OxRdtase"/>
</dbReference>
<reference evidence="7 8" key="1">
    <citation type="submission" date="2019-07" db="EMBL/GenBank/DDBJ databases">
        <title>Litoreibacter alkalisoli sp. nov., isolated from saline-alkaline soil.</title>
        <authorList>
            <person name="Wang S."/>
            <person name="Xu L."/>
            <person name="Xing Y.-T."/>
            <person name="Sun J.-Q."/>
        </authorList>
    </citation>
    <scope>NUCLEOTIDE SEQUENCE [LARGE SCALE GENOMIC DNA]</scope>
    <source>
        <strain evidence="7 8">LN3S51</strain>
        <plasmid evidence="7 8">unnamed1</plasmid>
    </source>
</reference>
<dbReference type="PANTHER" id="PTHR11552:SF147">
    <property type="entry name" value="CHOLINE DEHYDROGENASE, MITOCHONDRIAL"/>
    <property type="match status" value="1"/>
</dbReference>
<dbReference type="GO" id="GO:0050660">
    <property type="term" value="F:flavin adenine dinucleotide binding"/>
    <property type="evidence" value="ECO:0007669"/>
    <property type="project" value="InterPro"/>
</dbReference>
<dbReference type="Pfam" id="PF00732">
    <property type="entry name" value="GMC_oxred_N"/>
    <property type="match status" value="1"/>
</dbReference>
<keyword evidence="3" id="KW-0285">Flavoprotein</keyword>
<dbReference type="Pfam" id="PF05199">
    <property type="entry name" value="GMC_oxred_C"/>
    <property type="match status" value="1"/>
</dbReference>
<geneLocation type="plasmid" evidence="7 8">
    <name>unnamed1</name>
</geneLocation>
<dbReference type="Gene3D" id="3.30.560.10">
    <property type="entry name" value="Glucose Oxidase, domain 3"/>
    <property type="match status" value="1"/>
</dbReference>
<feature type="binding site" evidence="5">
    <location>
        <position position="222"/>
    </location>
    <ligand>
        <name>FAD</name>
        <dbReference type="ChEBI" id="CHEBI:57692"/>
    </ligand>
</feature>
<feature type="domain" description="Glucose-methanol-choline oxidoreductase N-terminal" evidence="6">
    <location>
        <begin position="257"/>
        <end position="271"/>
    </location>
</feature>
<evidence type="ECO:0000256" key="2">
    <source>
        <dbReference type="ARBA" id="ARBA00010790"/>
    </source>
</evidence>
<gene>
    <name evidence="7" type="ORF">FPZ52_12760</name>
</gene>
<evidence type="ECO:0000313" key="7">
    <source>
        <dbReference type="EMBL" id="QDY70566.1"/>
    </source>
</evidence>
<evidence type="ECO:0000256" key="5">
    <source>
        <dbReference type="PIRSR" id="PIRSR000137-2"/>
    </source>
</evidence>
<dbReference type="PIRSF" id="PIRSF000137">
    <property type="entry name" value="Alcohol_oxidase"/>
    <property type="match status" value="1"/>
</dbReference>
<sequence>MRELDGTYDYVIVGGGTAGCVLANRLSADPGIRVLLLEAGPKDHHPWIHVPVGYLYCMGNPSTDWMMRTEAEPGLNGRSLAYPRGRVLGGCSSINGMIYMRGQAADYDHWQQLGNIGWGWDDVLPYFLKSEDHHAGATELHAAGGEWKVQKQRLRWPILEDVRRAAEEMGVPKTDDFNRGTNFGSGFFEVNQRNGVRWNTAKAFLRPARARSNLRIVTGALVERVLIEEGRAAGVLFRNGTRSVTARATREVVLSAGAIHSPALLERSGIGDAKRLKALGVDVIAHRPEVGENLQDHLQLRMIFRISHGRTLNQLSHSWTAKSAMALQYLIRRSGPLAMAPSQLGIFTKSSDRVETPDLEYHVQPLSTDKLGDPLHRFPAVTVSVCNLRPESRGSSHLTSLVDGASPEIRPNYLSAEADRQVAVDAIRQARHLMTMPALSHYAPQEMLPGVDVTSDADLHHAAGDIGTTIFHPVGTCRMGADDAAIVDPDLKVKGLDGLRVVDASIMPRIVSGNTASPVIMIAERAAALITRLS</sequence>
<proteinExistence type="inferred from homology"/>
<protein>
    <submittedName>
        <fullName evidence="7">Choline dehydrogenase</fullName>
    </submittedName>
</protein>
<dbReference type="GO" id="GO:0016614">
    <property type="term" value="F:oxidoreductase activity, acting on CH-OH group of donors"/>
    <property type="evidence" value="ECO:0007669"/>
    <property type="project" value="InterPro"/>
</dbReference>
<dbReference type="OrthoDB" id="9785276at2"/>
<keyword evidence="7" id="KW-0614">Plasmid</keyword>
<dbReference type="InterPro" id="IPR007867">
    <property type="entry name" value="GMC_OxRtase_C"/>
</dbReference>
<dbReference type="SUPFAM" id="SSF54373">
    <property type="entry name" value="FAD-linked reductases, C-terminal domain"/>
    <property type="match status" value="1"/>
</dbReference>
<comment type="cofactor">
    <cofactor evidence="1 5">
        <name>FAD</name>
        <dbReference type="ChEBI" id="CHEBI:57692"/>
    </cofactor>
</comment>
<dbReference type="InterPro" id="IPR000172">
    <property type="entry name" value="GMC_OxRdtase_N"/>
</dbReference>
<feature type="binding site" evidence="5">
    <location>
        <position position="87"/>
    </location>
    <ligand>
        <name>FAD</name>
        <dbReference type="ChEBI" id="CHEBI:57692"/>
    </ligand>
</feature>
<dbReference type="Proteomes" id="UP000318483">
    <property type="component" value="Plasmid unnamed1"/>
</dbReference>
<dbReference type="InterPro" id="IPR036188">
    <property type="entry name" value="FAD/NAD-bd_sf"/>
</dbReference>
<accession>A0A5B8IB23</accession>
<evidence type="ECO:0000313" key="8">
    <source>
        <dbReference type="Proteomes" id="UP000318483"/>
    </source>
</evidence>
<dbReference type="PROSITE" id="PS00624">
    <property type="entry name" value="GMC_OXRED_2"/>
    <property type="match status" value="1"/>
</dbReference>